<keyword evidence="3 7" id="KW-0418">Kinase</keyword>
<dbReference type="Pfam" id="PF02782">
    <property type="entry name" value="FGGY_C"/>
    <property type="match status" value="1"/>
</dbReference>
<keyword evidence="6" id="KW-0119">Carbohydrate metabolism</keyword>
<dbReference type="GO" id="GO:0019150">
    <property type="term" value="F:D-ribulokinase activity"/>
    <property type="evidence" value="ECO:0007669"/>
    <property type="project" value="TreeGrafter"/>
</dbReference>
<dbReference type="GO" id="GO:0005737">
    <property type="term" value="C:cytoplasm"/>
    <property type="evidence" value="ECO:0007669"/>
    <property type="project" value="TreeGrafter"/>
</dbReference>
<dbReference type="RefSeq" id="WP_092646915.1">
    <property type="nucleotide sequence ID" value="NZ_FNPX01000013.1"/>
</dbReference>
<protein>
    <submittedName>
        <fullName evidence="10">Ribulokinase</fullName>
    </submittedName>
</protein>
<keyword evidence="5" id="KW-0054">Arabinose catabolism</keyword>
<dbReference type="InterPro" id="IPR000577">
    <property type="entry name" value="Carb_kinase_FGGY"/>
</dbReference>
<sequence>MTTYVLGIDGGTEGLRARVFDLSGRSIGDHAAPYSTDFPAPGHAEQDPEAWWAAAGIATRAAIAAAGVNPTDIAALACDTTSCTVVALDDAGKPVRPCLLWMDVRAHREAAEVLATGAPSLRINGGGAGPVSPEWMLPKALWIKRHEPEVWARATRIGEYQDFMTLRLTGRWVASLNNLTMRWHYQTRQGGWPDALLAQLDLKDLRDRWPSEITAPGEVIGPLTPDAAAHLGLPETCSVVQGGADAFIGMIGLGVTQPGDLALITGSSHLHLGIATREVHLSGVWGTYADCVYPGRHVIEGGQTSTGSVIAWYKRNFAPNTSYDDLNAEAAVLPPGAEGLLAVDHFQGNRTPHTDALARGAVTGLTLKHTRAHVYRALIESICLGTRAIVEAFGTAFEAKRIVVAGGAVNAPFWLQIHADTLGLPLEVTEQPEAPCLGAAILAAVGAGAFPDIDTACAAMVRTARRVEPDMDAHAAYAPIFARYKAAYGALKAIRE</sequence>
<name>A0A1H3ST29_9RHOB</name>
<gene>
    <name evidence="10" type="ORF">SAMN05444004_11397</name>
</gene>
<dbReference type="CDD" id="cd07781">
    <property type="entry name" value="ASKHA_NBD_FGGY_L-RBK"/>
    <property type="match status" value="1"/>
</dbReference>
<dbReference type="InterPro" id="IPR018485">
    <property type="entry name" value="FGGY_C"/>
</dbReference>
<evidence type="ECO:0000313" key="10">
    <source>
        <dbReference type="EMBL" id="SDZ41156.1"/>
    </source>
</evidence>
<evidence type="ECO:0000259" key="8">
    <source>
        <dbReference type="Pfam" id="PF00370"/>
    </source>
</evidence>
<dbReference type="PANTHER" id="PTHR43435">
    <property type="entry name" value="RIBULOKINASE"/>
    <property type="match status" value="1"/>
</dbReference>
<keyword evidence="4" id="KW-0067">ATP-binding</keyword>
<evidence type="ECO:0000313" key="11">
    <source>
        <dbReference type="Proteomes" id="UP000198914"/>
    </source>
</evidence>
<dbReference type="Proteomes" id="UP000198914">
    <property type="component" value="Unassembled WGS sequence"/>
</dbReference>
<dbReference type="EMBL" id="FNPX01000013">
    <property type="protein sequence ID" value="SDZ41156.1"/>
    <property type="molecule type" value="Genomic_DNA"/>
</dbReference>
<dbReference type="InterPro" id="IPR043129">
    <property type="entry name" value="ATPase_NBD"/>
</dbReference>
<dbReference type="InterPro" id="IPR018483">
    <property type="entry name" value="Carb_kinase_FGGY_CS"/>
</dbReference>
<dbReference type="Gene3D" id="3.30.420.40">
    <property type="match status" value="2"/>
</dbReference>
<dbReference type="PANTHER" id="PTHR43435:SF4">
    <property type="entry name" value="FGGY CARBOHYDRATE KINASE DOMAIN-CONTAINING PROTEIN"/>
    <property type="match status" value="1"/>
</dbReference>
<comment type="similarity">
    <text evidence="7">Belongs to the FGGY kinase family.</text>
</comment>
<keyword evidence="11" id="KW-1185">Reference proteome</keyword>
<evidence type="ECO:0000256" key="1">
    <source>
        <dbReference type="ARBA" id="ARBA00022679"/>
    </source>
</evidence>
<dbReference type="GO" id="GO:0005524">
    <property type="term" value="F:ATP binding"/>
    <property type="evidence" value="ECO:0007669"/>
    <property type="project" value="UniProtKB-KW"/>
</dbReference>
<dbReference type="PIRSF" id="PIRSF000538">
    <property type="entry name" value="GlpK"/>
    <property type="match status" value="1"/>
</dbReference>
<feature type="domain" description="Carbohydrate kinase FGGY C-terminal" evidence="9">
    <location>
        <begin position="262"/>
        <end position="446"/>
    </location>
</feature>
<dbReference type="OrthoDB" id="9805576at2"/>
<dbReference type="GO" id="GO:0008741">
    <property type="term" value="F:ribulokinase activity"/>
    <property type="evidence" value="ECO:0007669"/>
    <property type="project" value="InterPro"/>
</dbReference>
<evidence type="ECO:0000256" key="4">
    <source>
        <dbReference type="ARBA" id="ARBA00022840"/>
    </source>
</evidence>
<keyword evidence="1 7" id="KW-0808">Transferase</keyword>
<dbReference type="GO" id="GO:0019569">
    <property type="term" value="P:L-arabinose catabolic process to D-xylulose 5-phosphate"/>
    <property type="evidence" value="ECO:0007669"/>
    <property type="project" value="InterPro"/>
</dbReference>
<dbReference type="PROSITE" id="PS00445">
    <property type="entry name" value="FGGY_KINASES_2"/>
    <property type="match status" value="1"/>
</dbReference>
<dbReference type="InterPro" id="IPR005929">
    <property type="entry name" value="Ribulokinase"/>
</dbReference>
<dbReference type="Pfam" id="PF00370">
    <property type="entry name" value="FGGY_N"/>
    <property type="match status" value="1"/>
</dbReference>
<evidence type="ECO:0000256" key="7">
    <source>
        <dbReference type="RuleBase" id="RU003733"/>
    </source>
</evidence>
<proteinExistence type="inferred from homology"/>
<evidence type="ECO:0000259" key="9">
    <source>
        <dbReference type="Pfam" id="PF02782"/>
    </source>
</evidence>
<evidence type="ECO:0000256" key="5">
    <source>
        <dbReference type="ARBA" id="ARBA00022935"/>
    </source>
</evidence>
<feature type="domain" description="Carbohydrate kinase FGGY N-terminal" evidence="8">
    <location>
        <begin position="4"/>
        <end position="252"/>
    </location>
</feature>
<dbReference type="SUPFAM" id="SSF53067">
    <property type="entry name" value="Actin-like ATPase domain"/>
    <property type="match status" value="2"/>
</dbReference>
<organism evidence="10 11">
    <name type="scientific">Jannaschia faecimaris</name>
    <dbReference type="NCBI Taxonomy" id="1244108"/>
    <lineage>
        <taxon>Bacteria</taxon>
        <taxon>Pseudomonadati</taxon>
        <taxon>Pseudomonadota</taxon>
        <taxon>Alphaproteobacteria</taxon>
        <taxon>Rhodobacterales</taxon>
        <taxon>Roseobacteraceae</taxon>
        <taxon>Jannaschia</taxon>
    </lineage>
</organism>
<evidence type="ECO:0000256" key="6">
    <source>
        <dbReference type="ARBA" id="ARBA00023277"/>
    </source>
</evidence>
<keyword evidence="2" id="KW-0547">Nucleotide-binding</keyword>
<reference evidence="11" key="1">
    <citation type="submission" date="2016-10" db="EMBL/GenBank/DDBJ databases">
        <authorList>
            <person name="Varghese N."/>
            <person name="Submissions S."/>
        </authorList>
    </citation>
    <scope>NUCLEOTIDE SEQUENCE [LARGE SCALE GENOMIC DNA]</scope>
    <source>
        <strain evidence="11">DSM 100420</strain>
    </source>
</reference>
<evidence type="ECO:0000256" key="2">
    <source>
        <dbReference type="ARBA" id="ARBA00022741"/>
    </source>
</evidence>
<accession>A0A1H3ST29</accession>
<dbReference type="AlphaFoldDB" id="A0A1H3ST29"/>
<dbReference type="STRING" id="1244108.SAMN05444004_11397"/>
<evidence type="ECO:0000256" key="3">
    <source>
        <dbReference type="ARBA" id="ARBA00022777"/>
    </source>
</evidence>
<dbReference type="InterPro" id="IPR018484">
    <property type="entry name" value="FGGY_N"/>
</dbReference>